<dbReference type="EMBL" id="BMPN01000016">
    <property type="protein sequence ID" value="GGJ77445.1"/>
    <property type="molecule type" value="Genomic_DNA"/>
</dbReference>
<proteinExistence type="predicted"/>
<evidence type="ECO:0000313" key="2">
    <source>
        <dbReference type="Proteomes" id="UP000634435"/>
    </source>
</evidence>
<evidence type="ECO:0000313" key="1">
    <source>
        <dbReference type="EMBL" id="GGJ77445.1"/>
    </source>
</evidence>
<name>A0ABQ2E1F2_9BACI</name>
<gene>
    <name evidence="1" type="ORF">GCM10007111_43830</name>
</gene>
<comment type="caution">
    <text evidence="1">The sequence shown here is derived from an EMBL/GenBank/DDBJ whole genome shotgun (WGS) entry which is preliminary data.</text>
</comment>
<organism evidence="1 2">
    <name type="scientific">Virgibacillus kapii</name>
    <dbReference type="NCBI Taxonomy" id="1638645"/>
    <lineage>
        <taxon>Bacteria</taxon>
        <taxon>Bacillati</taxon>
        <taxon>Bacillota</taxon>
        <taxon>Bacilli</taxon>
        <taxon>Bacillales</taxon>
        <taxon>Bacillaceae</taxon>
        <taxon>Virgibacillus</taxon>
    </lineage>
</organism>
<protein>
    <submittedName>
        <fullName evidence="1">Uncharacterized protein</fullName>
    </submittedName>
</protein>
<accession>A0ABQ2E1F2</accession>
<keyword evidence="2" id="KW-1185">Reference proteome</keyword>
<reference evidence="2" key="1">
    <citation type="journal article" date="2019" name="Int. J. Syst. Evol. Microbiol.">
        <title>The Global Catalogue of Microorganisms (GCM) 10K type strain sequencing project: providing services to taxonomists for standard genome sequencing and annotation.</title>
        <authorList>
            <consortium name="The Broad Institute Genomics Platform"/>
            <consortium name="The Broad Institute Genome Sequencing Center for Infectious Disease"/>
            <person name="Wu L."/>
            <person name="Ma J."/>
        </authorList>
    </citation>
    <scope>NUCLEOTIDE SEQUENCE [LARGE SCALE GENOMIC DNA]</scope>
    <source>
        <strain evidence="2">JCM 30071</strain>
    </source>
</reference>
<sequence length="42" mass="4936">MARLIPFNKRVRGLSRDGPGNFINMVGDFFHDPWFTNRNPMI</sequence>
<dbReference type="Proteomes" id="UP000634435">
    <property type="component" value="Unassembled WGS sequence"/>
</dbReference>